<dbReference type="InterPro" id="IPR049458">
    <property type="entry name" value="EpsG-like"/>
</dbReference>
<keyword evidence="1" id="KW-1133">Transmembrane helix</keyword>
<evidence type="ECO:0000313" key="2">
    <source>
        <dbReference type="EMBL" id="CUQ28052.1"/>
    </source>
</evidence>
<keyword evidence="1" id="KW-0472">Membrane</keyword>
<keyword evidence="1 2" id="KW-0812">Transmembrane</keyword>
<feature type="transmembrane region" description="Helical" evidence="1">
    <location>
        <begin position="265"/>
        <end position="284"/>
    </location>
</feature>
<feature type="transmembrane region" description="Helical" evidence="1">
    <location>
        <begin position="73"/>
        <end position="101"/>
    </location>
</feature>
<feature type="transmembrane region" description="Helical" evidence="1">
    <location>
        <begin position="317"/>
        <end position="335"/>
    </location>
</feature>
<name>A0A174V0J6_BACUN</name>
<evidence type="ECO:0000313" key="4">
    <source>
        <dbReference type="Proteomes" id="UP000095766"/>
    </source>
</evidence>
<evidence type="ECO:0000256" key="1">
    <source>
        <dbReference type="SAM" id="Phobius"/>
    </source>
</evidence>
<feature type="transmembrane region" description="Helical" evidence="1">
    <location>
        <begin position="192"/>
        <end position="214"/>
    </location>
</feature>
<reference evidence="3 5" key="2">
    <citation type="submission" date="2018-08" db="EMBL/GenBank/DDBJ databases">
        <title>A genome reference for cultivated species of the human gut microbiota.</title>
        <authorList>
            <person name="Zou Y."/>
            <person name="Xue W."/>
            <person name="Luo G."/>
        </authorList>
    </citation>
    <scope>NUCLEOTIDE SEQUENCE [LARGE SCALE GENOMIC DNA]</scope>
    <source>
        <strain evidence="3 5">AF17-20</strain>
    </source>
</reference>
<feature type="transmembrane region" description="Helical" evidence="1">
    <location>
        <begin position="290"/>
        <end position="310"/>
    </location>
</feature>
<dbReference type="Pfam" id="PF14897">
    <property type="entry name" value="EpsG"/>
    <property type="match status" value="1"/>
</dbReference>
<sequence length="373" mass="44765">MFIYFFLLILSLLTHYIPKAQKTTAELFIVLILGIFFCSGYMTGSDWRNYEICYEDATWNALFNPSRYLEPGYYFYMLLAKSIGLSFWPFFIITKFILYIINVRYIYKYTKEYFPLALSFFLFVFGLYLFIDNPMRNFIANTIYLYAFPLIFKRKFLSYCGLVLLATSFHYSSVILLVFYGMSHKISTKNIVFAYICVNVLFVFDASLFIDFLLKLGIFEQKLHFYFLMENEAGTGTTLSFRLIFFIIIFCFLIRYREYIEKRPYGVILFNGAILYLFIFRVALSFGILFRYGFFFALHFSIAVFMFLPVLKTQMRVMYKFAIFLLISYSTFSIINSNKVYIPYTNYFMYLFNEKMPSYRERDSYNYRPNIYL</sequence>
<dbReference type="EMBL" id="QRXV01000003">
    <property type="protein sequence ID" value="RGU40706.1"/>
    <property type="molecule type" value="Genomic_DNA"/>
</dbReference>
<dbReference type="EMBL" id="CZAO01000024">
    <property type="protein sequence ID" value="CUQ28052.1"/>
    <property type="molecule type" value="Genomic_DNA"/>
</dbReference>
<feature type="transmembrane region" description="Helical" evidence="1">
    <location>
        <begin position="156"/>
        <end position="180"/>
    </location>
</feature>
<dbReference type="Proteomes" id="UP000095766">
    <property type="component" value="Unassembled WGS sequence"/>
</dbReference>
<proteinExistence type="predicted"/>
<reference evidence="2 4" key="1">
    <citation type="submission" date="2015-09" db="EMBL/GenBank/DDBJ databases">
        <authorList>
            <consortium name="Pathogen Informatics"/>
        </authorList>
    </citation>
    <scope>NUCLEOTIDE SEQUENCE [LARGE SCALE GENOMIC DNA]</scope>
    <source>
        <strain evidence="2 4">2789STDY5834898</strain>
    </source>
</reference>
<dbReference type="RefSeq" id="WP_057254137.1">
    <property type="nucleotide sequence ID" value="NZ_CAXKYG010000019.1"/>
</dbReference>
<accession>A0A174V0J6</accession>
<dbReference type="AlphaFoldDB" id="A0A174V0J6"/>
<feature type="transmembrane region" description="Helical" evidence="1">
    <location>
        <begin position="234"/>
        <end position="253"/>
    </location>
</feature>
<organism evidence="2 4">
    <name type="scientific">Bacteroides uniformis</name>
    <dbReference type="NCBI Taxonomy" id="820"/>
    <lineage>
        <taxon>Bacteria</taxon>
        <taxon>Pseudomonadati</taxon>
        <taxon>Bacteroidota</taxon>
        <taxon>Bacteroidia</taxon>
        <taxon>Bacteroidales</taxon>
        <taxon>Bacteroidaceae</taxon>
        <taxon>Bacteroides</taxon>
    </lineage>
</organism>
<evidence type="ECO:0000313" key="5">
    <source>
        <dbReference type="Proteomes" id="UP000284022"/>
    </source>
</evidence>
<evidence type="ECO:0000313" key="3">
    <source>
        <dbReference type="EMBL" id="RGU40706.1"/>
    </source>
</evidence>
<feature type="transmembrane region" description="Helical" evidence="1">
    <location>
        <begin position="113"/>
        <end position="131"/>
    </location>
</feature>
<protein>
    <submittedName>
        <fullName evidence="3">EpsG family protein</fullName>
    </submittedName>
    <submittedName>
        <fullName evidence="2">O-antigen related transmembrane protein</fullName>
    </submittedName>
</protein>
<gene>
    <name evidence="3" type="ORF">DWW83_03855</name>
    <name evidence="2" type="ORF">ERS852510_03773</name>
</gene>
<dbReference type="Proteomes" id="UP000284022">
    <property type="component" value="Unassembled WGS sequence"/>
</dbReference>